<dbReference type="Proteomes" id="UP001279410">
    <property type="component" value="Unassembled WGS sequence"/>
</dbReference>
<evidence type="ECO:0000313" key="1">
    <source>
        <dbReference type="EMBL" id="GLD74583.1"/>
    </source>
</evidence>
<keyword evidence="2" id="KW-1185">Reference proteome</keyword>
<name>A0AAD3RMK7_LATJO</name>
<proteinExistence type="predicted"/>
<protein>
    <submittedName>
        <fullName evidence="1">Tankyrase-1-like protein</fullName>
    </submittedName>
</protein>
<dbReference type="AlphaFoldDB" id="A0AAD3RMK7"/>
<organism evidence="1 2">
    <name type="scientific">Lates japonicus</name>
    <name type="common">Japanese lates</name>
    <dbReference type="NCBI Taxonomy" id="270547"/>
    <lineage>
        <taxon>Eukaryota</taxon>
        <taxon>Metazoa</taxon>
        <taxon>Chordata</taxon>
        <taxon>Craniata</taxon>
        <taxon>Vertebrata</taxon>
        <taxon>Euteleostomi</taxon>
        <taxon>Actinopterygii</taxon>
        <taxon>Neopterygii</taxon>
        <taxon>Teleostei</taxon>
        <taxon>Neoteleostei</taxon>
        <taxon>Acanthomorphata</taxon>
        <taxon>Carangaria</taxon>
        <taxon>Carangaria incertae sedis</taxon>
        <taxon>Centropomidae</taxon>
        <taxon>Lates</taxon>
    </lineage>
</organism>
<gene>
    <name evidence="1" type="ORF">AKAME5_002591400</name>
</gene>
<accession>A0AAD3RMK7</accession>
<sequence length="98" mass="10747">MDRGRARVSPPLVAQTMNVLWSLPATHRHGNRSQRGEYKKDELLEAARSGSEEKLMALLTPLNVSCHASDGRKHRLMRPQGVLSLGVELCCVAAVCLA</sequence>
<reference evidence="1" key="1">
    <citation type="submission" date="2022-08" db="EMBL/GenBank/DDBJ databases">
        <title>Genome sequencing of akame (Lates japonicus).</title>
        <authorList>
            <person name="Hashiguchi Y."/>
            <person name="Takahashi H."/>
        </authorList>
    </citation>
    <scope>NUCLEOTIDE SEQUENCE</scope>
    <source>
        <strain evidence="1">Kochi</strain>
    </source>
</reference>
<dbReference type="EMBL" id="BRZM01002335">
    <property type="protein sequence ID" value="GLD74583.1"/>
    <property type="molecule type" value="Genomic_DNA"/>
</dbReference>
<comment type="caution">
    <text evidence="1">The sequence shown here is derived from an EMBL/GenBank/DDBJ whole genome shotgun (WGS) entry which is preliminary data.</text>
</comment>
<evidence type="ECO:0000313" key="2">
    <source>
        <dbReference type="Proteomes" id="UP001279410"/>
    </source>
</evidence>